<dbReference type="Pfam" id="PF04145">
    <property type="entry name" value="Ctr"/>
    <property type="match status" value="1"/>
</dbReference>
<proteinExistence type="inferred from homology"/>
<feature type="region of interest" description="Disordered" evidence="5">
    <location>
        <begin position="273"/>
        <end position="304"/>
    </location>
</feature>
<evidence type="ECO:0000313" key="7">
    <source>
        <dbReference type="Proteomes" id="UP001162480"/>
    </source>
</evidence>
<name>A0AA36AME4_OCTVU</name>
<keyword evidence="4" id="KW-0406">Ion transport</keyword>
<protein>
    <recommendedName>
        <fullName evidence="4">Copper transport protein</fullName>
    </recommendedName>
</protein>
<keyword evidence="4" id="KW-0186">Copper</keyword>
<feature type="compositionally biased region" description="Polar residues" evidence="5">
    <location>
        <begin position="282"/>
        <end position="292"/>
    </location>
</feature>
<comment type="subcellular location">
    <subcellularLocation>
        <location evidence="4">Membrane</location>
        <topology evidence="4">Multi-pass membrane protein</topology>
    </subcellularLocation>
</comment>
<feature type="transmembrane region" description="Helical" evidence="4">
    <location>
        <begin position="215"/>
        <end position="238"/>
    </location>
</feature>
<keyword evidence="4" id="KW-0187">Copper transport</keyword>
<comment type="similarity">
    <text evidence="4">Belongs to the copper transporter (Ctr) (TC 1.A.56) family. SLC31A subfamily.</text>
</comment>
<gene>
    <name evidence="6" type="ORF">OCTVUL_1B020466</name>
</gene>
<dbReference type="GO" id="GO:0016020">
    <property type="term" value="C:membrane"/>
    <property type="evidence" value="ECO:0007669"/>
    <property type="project" value="UniProtKB-SubCell"/>
</dbReference>
<dbReference type="Proteomes" id="UP001162480">
    <property type="component" value="Chromosome 2"/>
</dbReference>
<feature type="transmembrane region" description="Helical" evidence="4">
    <location>
        <begin position="142"/>
        <end position="162"/>
    </location>
</feature>
<evidence type="ECO:0000256" key="5">
    <source>
        <dbReference type="SAM" id="MobiDB-lite"/>
    </source>
</evidence>
<dbReference type="PANTHER" id="PTHR12483">
    <property type="entry name" value="SOLUTE CARRIER FAMILY 31 COPPER TRANSPORTERS"/>
    <property type="match status" value="1"/>
</dbReference>
<keyword evidence="3 4" id="KW-0472">Membrane</keyword>
<evidence type="ECO:0000256" key="2">
    <source>
        <dbReference type="ARBA" id="ARBA00022989"/>
    </source>
</evidence>
<dbReference type="EMBL" id="OX597815">
    <property type="protein sequence ID" value="CAI9718788.1"/>
    <property type="molecule type" value="Genomic_DNA"/>
</dbReference>
<dbReference type="InterPro" id="IPR007274">
    <property type="entry name" value="Cop_transporter"/>
</dbReference>
<feature type="transmembrane region" description="Helical" evidence="4">
    <location>
        <begin position="244"/>
        <end position="269"/>
    </location>
</feature>
<dbReference type="PANTHER" id="PTHR12483:SF115">
    <property type="entry name" value="COPPER TRANSPORT PROTEIN"/>
    <property type="match status" value="1"/>
</dbReference>
<keyword evidence="1 4" id="KW-0812">Transmembrane</keyword>
<reference evidence="6" key="1">
    <citation type="submission" date="2023-08" db="EMBL/GenBank/DDBJ databases">
        <authorList>
            <person name="Alioto T."/>
            <person name="Alioto T."/>
            <person name="Gomez Garrido J."/>
        </authorList>
    </citation>
    <scope>NUCLEOTIDE SEQUENCE</scope>
</reference>
<dbReference type="GO" id="GO:0005375">
    <property type="term" value="F:copper ion transmembrane transporter activity"/>
    <property type="evidence" value="ECO:0007669"/>
    <property type="project" value="UniProtKB-UniRule"/>
</dbReference>
<keyword evidence="2 4" id="KW-1133">Transmembrane helix</keyword>
<accession>A0AA36AME4</accession>
<evidence type="ECO:0000313" key="6">
    <source>
        <dbReference type="EMBL" id="CAI9718788.1"/>
    </source>
</evidence>
<sequence length="304" mass="34321">MMMYRNTQSIVRSPDGNTEFLDIVADVLQHVTLAPYLFIISLDYALHTPVDEMKDKGFTFQPAKSRCFPTVTITDADYADDLDLPETFIRFTTYKKERQKASFLVILIHQLLLNPKQEKKMYLFMSSKVSNLLFEGWNSTSFPGMIVMFSVTTMVAIIYDAIRLLHAFIHVKARQNPILYSQEETGSTSENSPSNSLQSLISPLSGSIIKRKRRLYYLAETVIHMLLTFVGYLIMLMVMTFNGWLAIAVLLGASIGFFLFDTSILNLALKSPNTSSKHRASSSDPVPTVTHSTELESRSSDISI</sequence>
<feature type="compositionally biased region" description="Basic and acidic residues" evidence="5">
    <location>
        <begin position="293"/>
        <end position="304"/>
    </location>
</feature>
<evidence type="ECO:0000256" key="4">
    <source>
        <dbReference type="RuleBase" id="RU367022"/>
    </source>
</evidence>
<dbReference type="AlphaFoldDB" id="A0AA36AME4"/>
<keyword evidence="7" id="KW-1185">Reference proteome</keyword>
<organism evidence="6 7">
    <name type="scientific">Octopus vulgaris</name>
    <name type="common">Common octopus</name>
    <dbReference type="NCBI Taxonomy" id="6645"/>
    <lineage>
        <taxon>Eukaryota</taxon>
        <taxon>Metazoa</taxon>
        <taxon>Spiralia</taxon>
        <taxon>Lophotrochozoa</taxon>
        <taxon>Mollusca</taxon>
        <taxon>Cephalopoda</taxon>
        <taxon>Coleoidea</taxon>
        <taxon>Octopodiformes</taxon>
        <taxon>Octopoda</taxon>
        <taxon>Incirrata</taxon>
        <taxon>Octopodidae</taxon>
        <taxon>Octopus</taxon>
    </lineage>
</organism>
<evidence type="ECO:0000256" key="1">
    <source>
        <dbReference type="ARBA" id="ARBA00022692"/>
    </source>
</evidence>
<evidence type="ECO:0000256" key="3">
    <source>
        <dbReference type="ARBA" id="ARBA00023136"/>
    </source>
</evidence>
<keyword evidence="4" id="KW-0813">Transport</keyword>